<name>A0A6J7ESK0_9ZZZZ</name>
<dbReference type="PROSITE" id="PS50977">
    <property type="entry name" value="HTH_TETR_2"/>
    <property type="match status" value="1"/>
</dbReference>
<reference evidence="5" key="1">
    <citation type="submission" date="2020-05" db="EMBL/GenBank/DDBJ databases">
        <authorList>
            <person name="Chiriac C."/>
            <person name="Salcher M."/>
            <person name="Ghai R."/>
            <person name="Kavagutti S V."/>
        </authorList>
    </citation>
    <scope>NUCLEOTIDE SEQUENCE</scope>
</reference>
<keyword evidence="3" id="KW-0804">Transcription</keyword>
<dbReference type="InterPro" id="IPR009057">
    <property type="entry name" value="Homeodomain-like_sf"/>
</dbReference>
<evidence type="ECO:0000256" key="3">
    <source>
        <dbReference type="ARBA" id="ARBA00023163"/>
    </source>
</evidence>
<dbReference type="InterPro" id="IPR050109">
    <property type="entry name" value="HTH-type_TetR-like_transc_reg"/>
</dbReference>
<proteinExistence type="predicted"/>
<dbReference type="EMBL" id="CAFBLP010000066">
    <property type="protein sequence ID" value="CAB4886096.1"/>
    <property type="molecule type" value="Genomic_DNA"/>
</dbReference>
<sequence>MIHEGGLDALSMRALAQRVGVSVTTLYNLFDTREAIVRAALDQVLAELVPLVSSLKPTTDLGQLCDNSASIIDATLNAMTGPLLLAVMNDPTNARRFIVGHRATEAFVPFLHEAQDRAELTNPADFSAIATAFEAVVYAAGRMWAMGLIESDERNRRIRSGIKVVLLAYATPLGRRALQD</sequence>
<dbReference type="PANTHER" id="PTHR30055">
    <property type="entry name" value="HTH-TYPE TRANSCRIPTIONAL REGULATOR RUTR"/>
    <property type="match status" value="1"/>
</dbReference>
<evidence type="ECO:0000313" key="5">
    <source>
        <dbReference type="EMBL" id="CAB4886096.1"/>
    </source>
</evidence>
<keyword evidence="2" id="KW-0238">DNA-binding</keyword>
<dbReference type="AlphaFoldDB" id="A0A6J7ESK0"/>
<dbReference type="SUPFAM" id="SSF46689">
    <property type="entry name" value="Homeodomain-like"/>
    <property type="match status" value="1"/>
</dbReference>
<dbReference type="GO" id="GO:0003700">
    <property type="term" value="F:DNA-binding transcription factor activity"/>
    <property type="evidence" value="ECO:0007669"/>
    <property type="project" value="TreeGrafter"/>
</dbReference>
<evidence type="ECO:0000259" key="4">
    <source>
        <dbReference type="PROSITE" id="PS50977"/>
    </source>
</evidence>
<gene>
    <name evidence="5" type="ORF">UFOPK3376_02245</name>
</gene>
<dbReference type="GO" id="GO:0000976">
    <property type="term" value="F:transcription cis-regulatory region binding"/>
    <property type="evidence" value="ECO:0007669"/>
    <property type="project" value="TreeGrafter"/>
</dbReference>
<feature type="domain" description="HTH tetR-type" evidence="4">
    <location>
        <begin position="1"/>
        <end position="48"/>
    </location>
</feature>
<keyword evidence="1" id="KW-0805">Transcription regulation</keyword>
<evidence type="ECO:0000256" key="2">
    <source>
        <dbReference type="ARBA" id="ARBA00023125"/>
    </source>
</evidence>
<dbReference type="PANTHER" id="PTHR30055:SF234">
    <property type="entry name" value="HTH-TYPE TRANSCRIPTIONAL REGULATOR BETI"/>
    <property type="match status" value="1"/>
</dbReference>
<dbReference type="InterPro" id="IPR001647">
    <property type="entry name" value="HTH_TetR"/>
</dbReference>
<accession>A0A6J7ESK0</accession>
<dbReference type="Gene3D" id="1.10.357.10">
    <property type="entry name" value="Tetracycline Repressor, domain 2"/>
    <property type="match status" value="1"/>
</dbReference>
<organism evidence="5">
    <name type="scientific">freshwater metagenome</name>
    <dbReference type="NCBI Taxonomy" id="449393"/>
    <lineage>
        <taxon>unclassified sequences</taxon>
        <taxon>metagenomes</taxon>
        <taxon>ecological metagenomes</taxon>
    </lineage>
</organism>
<dbReference type="Pfam" id="PF00440">
    <property type="entry name" value="TetR_N"/>
    <property type="match status" value="1"/>
</dbReference>
<evidence type="ECO:0000256" key="1">
    <source>
        <dbReference type="ARBA" id="ARBA00023015"/>
    </source>
</evidence>
<protein>
    <submittedName>
        <fullName evidence="5">Unannotated protein</fullName>
    </submittedName>
</protein>